<evidence type="ECO:0000313" key="5">
    <source>
        <dbReference type="Proteomes" id="UP001595632"/>
    </source>
</evidence>
<dbReference type="CDD" id="cd04301">
    <property type="entry name" value="NAT_SF"/>
    <property type="match status" value="1"/>
</dbReference>
<reference evidence="5" key="1">
    <citation type="journal article" date="2019" name="Int. J. Syst. Evol. Microbiol.">
        <title>The Global Catalogue of Microorganisms (GCM) 10K type strain sequencing project: providing services to taxonomists for standard genome sequencing and annotation.</title>
        <authorList>
            <consortium name="The Broad Institute Genomics Platform"/>
            <consortium name="The Broad Institute Genome Sequencing Center for Infectious Disease"/>
            <person name="Wu L."/>
            <person name="Ma J."/>
        </authorList>
    </citation>
    <scope>NUCLEOTIDE SEQUENCE [LARGE SCALE GENOMIC DNA]</scope>
    <source>
        <strain evidence="5">KCTC 52366</strain>
    </source>
</reference>
<keyword evidence="5" id="KW-1185">Reference proteome</keyword>
<dbReference type="EC" id="2.3.-.-" evidence="4"/>
<dbReference type="Proteomes" id="UP001595632">
    <property type="component" value="Unassembled WGS sequence"/>
</dbReference>
<dbReference type="SUPFAM" id="SSF55729">
    <property type="entry name" value="Acyl-CoA N-acyltransferases (Nat)"/>
    <property type="match status" value="1"/>
</dbReference>
<keyword evidence="1 4" id="KW-0808">Transferase</keyword>
<dbReference type="GO" id="GO:0016746">
    <property type="term" value="F:acyltransferase activity"/>
    <property type="evidence" value="ECO:0007669"/>
    <property type="project" value="UniProtKB-KW"/>
</dbReference>
<evidence type="ECO:0000259" key="3">
    <source>
        <dbReference type="PROSITE" id="PS51186"/>
    </source>
</evidence>
<evidence type="ECO:0000313" key="4">
    <source>
        <dbReference type="EMBL" id="MFC3145918.1"/>
    </source>
</evidence>
<proteinExistence type="predicted"/>
<protein>
    <submittedName>
        <fullName evidence="4">GNAT family N-acetyltransferase</fullName>
        <ecNumber evidence="4">2.3.-.-</ecNumber>
    </submittedName>
</protein>
<keyword evidence="2 4" id="KW-0012">Acyltransferase</keyword>
<comment type="caution">
    <text evidence="4">The sequence shown here is derived from an EMBL/GenBank/DDBJ whole genome shotgun (WGS) entry which is preliminary data.</text>
</comment>
<dbReference type="RefSeq" id="WP_275634839.1">
    <property type="nucleotide sequence ID" value="NZ_JARGYD010000012.1"/>
</dbReference>
<dbReference type="InterPro" id="IPR016181">
    <property type="entry name" value="Acyl_CoA_acyltransferase"/>
</dbReference>
<dbReference type="InterPro" id="IPR050832">
    <property type="entry name" value="Bact_Acetyltransf"/>
</dbReference>
<evidence type="ECO:0000256" key="2">
    <source>
        <dbReference type="ARBA" id="ARBA00023315"/>
    </source>
</evidence>
<dbReference type="InterPro" id="IPR000182">
    <property type="entry name" value="GNAT_dom"/>
</dbReference>
<evidence type="ECO:0000256" key="1">
    <source>
        <dbReference type="ARBA" id="ARBA00022679"/>
    </source>
</evidence>
<dbReference type="EMBL" id="JBHRTB010000010">
    <property type="protein sequence ID" value="MFC3145918.1"/>
    <property type="molecule type" value="Genomic_DNA"/>
</dbReference>
<name>A0ABV7GZE0_9RHOB</name>
<sequence>MTEGTPFRATDPYDWHAILTLIQYEFAYMQGRIDPPSSMHGLTEALIAEQARLGEVWVIEDNGRAVACVFLSPKPNAMYIGKLAVAATHRGRGLARVLVAVAETRARDLALPVLMLQTRVELTENHATFNALGFAITGTTSHEGFDRPTSITMEREVPAR</sequence>
<dbReference type="Pfam" id="PF00583">
    <property type="entry name" value="Acetyltransf_1"/>
    <property type="match status" value="1"/>
</dbReference>
<accession>A0ABV7GZE0</accession>
<gene>
    <name evidence="4" type="ORF">ACFOGP_24560</name>
</gene>
<organism evidence="4 5">
    <name type="scientific">Psychromarinibacter halotolerans</name>
    <dbReference type="NCBI Taxonomy" id="1775175"/>
    <lineage>
        <taxon>Bacteria</taxon>
        <taxon>Pseudomonadati</taxon>
        <taxon>Pseudomonadota</taxon>
        <taxon>Alphaproteobacteria</taxon>
        <taxon>Rhodobacterales</taxon>
        <taxon>Paracoccaceae</taxon>
        <taxon>Psychromarinibacter</taxon>
    </lineage>
</organism>
<dbReference type="PROSITE" id="PS51186">
    <property type="entry name" value="GNAT"/>
    <property type="match status" value="1"/>
</dbReference>
<dbReference type="PANTHER" id="PTHR43877">
    <property type="entry name" value="AMINOALKYLPHOSPHONATE N-ACETYLTRANSFERASE-RELATED-RELATED"/>
    <property type="match status" value="1"/>
</dbReference>
<feature type="domain" description="N-acetyltransferase" evidence="3">
    <location>
        <begin position="5"/>
        <end position="158"/>
    </location>
</feature>
<dbReference type="Gene3D" id="3.40.630.30">
    <property type="match status" value="1"/>
</dbReference>